<keyword evidence="5" id="KW-0597">Phosphoprotein</keyword>
<dbReference type="PRINTS" id="PR00344">
    <property type="entry name" value="BCTRLSENSOR"/>
</dbReference>
<dbReference type="InterPro" id="IPR004358">
    <property type="entry name" value="Sig_transdc_His_kin-like_C"/>
</dbReference>
<dbReference type="Gene3D" id="1.10.287.130">
    <property type="match status" value="1"/>
</dbReference>
<dbReference type="OrthoDB" id="9786919at2"/>
<evidence type="ECO:0000256" key="3">
    <source>
        <dbReference type="ARBA" id="ARBA00012438"/>
    </source>
</evidence>
<protein>
    <recommendedName>
        <fullName evidence="4">Signal transduction histidine-protein kinase ArlS</fullName>
        <ecNumber evidence="3">2.7.13.3</ecNumber>
    </recommendedName>
</protein>
<dbReference type="InterPro" id="IPR003660">
    <property type="entry name" value="HAMP_dom"/>
</dbReference>
<keyword evidence="7 12" id="KW-0812">Transmembrane</keyword>
<dbReference type="AlphaFoldDB" id="A0A5P1X0F7"/>
<dbReference type="InterPro" id="IPR003661">
    <property type="entry name" value="HisK_dim/P_dom"/>
</dbReference>
<feature type="domain" description="Histidine kinase" evidence="13">
    <location>
        <begin position="264"/>
        <end position="481"/>
    </location>
</feature>
<dbReference type="FunFam" id="1.10.287.130:FF:000001">
    <property type="entry name" value="Two-component sensor histidine kinase"/>
    <property type="match status" value="1"/>
</dbReference>
<keyword evidence="16" id="KW-1185">Reference proteome</keyword>
<proteinExistence type="predicted"/>
<feature type="transmembrane region" description="Helical" evidence="12">
    <location>
        <begin position="20"/>
        <end position="43"/>
    </location>
</feature>
<evidence type="ECO:0000256" key="6">
    <source>
        <dbReference type="ARBA" id="ARBA00022679"/>
    </source>
</evidence>
<dbReference type="GO" id="GO:0000155">
    <property type="term" value="F:phosphorelay sensor kinase activity"/>
    <property type="evidence" value="ECO:0007669"/>
    <property type="project" value="InterPro"/>
</dbReference>
<dbReference type="PROSITE" id="PS50109">
    <property type="entry name" value="HIS_KIN"/>
    <property type="match status" value="1"/>
</dbReference>
<reference evidence="15 16" key="1">
    <citation type="submission" date="2019-09" db="EMBL/GenBank/DDBJ databases">
        <title>Complete Genome Sequence of Lactobacillus nenjiangensis SH-Y15, isolated from sauerkraut.</title>
        <authorList>
            <person name="Yang H."/>
        </authorList>
    </citation>
    <scope>NUCLEOTIDE SEQUENCE [LARGE SCALE GENOMIC DNA]</scope>
    <source>
        <strain evidence="15 16">SH-Y15</strain>
    </source>
</reference>
<dbReference type="FunFam" id="3.30.565.10:FF:000006">
    <property type="entry name" value="Sensor histidine kinase WalK"/>
    <property type="match status" value="1"/>
</dbReference>
<evidence type="ECO:0000256" key="10">
    <source>
        <dbReference type="ARBA" id="ARBA00023012"/>
    </source>
</evidence>
<dbReference type="CDD" id="cd06225">
    <property type="entry name" value="HAMP"/>
    <property type="match status" value="1"/>
</dbReference>
<dbReference type="Gene3D" id="6.10.340.10">
    <property type="match status" value="1"/>
</dbReference>
<dbReference type="Gene3D" id="3.30.565.10">
    <property type="entry name" value="Histidine kinase-like ATPase, C-terminal domain"/>
    <property type="match status" value="1"/>
</dbReference>
<dbReference type="CDD" id="cd00082">
    <property type="entry name" value="HisKA"/>
    <property type="match status" value="1"/>
</dbReference>
<accession>A0A5P1X0F7</accession>
<keyword evidence="10" id="KW-0902">Two-component regulatory system</keyword>
<dbReference type="InterPro" id="IPR050398">
    <property type="entry name" value="HssS/ArlS-like"/>
</dbReference>
<dbReference type="SMART" id="SM00387">
    <property type="entry name" value="HATPase_c"/>
    <property type="match status" value="1"/>
</dbReference>
<dbReference type="InterPro" id="IPR005467">
    <property type="entry name" value="His_kinase_dom"/>
</dbReference>
<dbReference type="EC" id="2.7.13.3" evidence="3"/>
<dbReference type="SUPFAM" id="SSF55874">
    <property type="entry name" value="ATPase domain of HSP90 chaperone/DNA topoisomerase II/histidine kinase"/>
    <property type="match status" value="1"/>
</dbReference>
<dbReference type="SUPFAM" id="SSF158472">
    <property type="entry name" value="HAMP domain-like"/>
    <property type="match status" value="1"/>
</dbReference>
<evidence type="ECO:0000256" key="5">
    <source>
        <dbReference type="ARBA" id="ARBA00022553"/>
    </source>
</evidence>
<dbReference type="SMART" id="SM00304">
    <property type="entry name" value="HAMP"/>
    <property type="match status" value="1"/>
</dbReference>
<sequence length="489" mass="55423">MENATKSNKREYRLSLKVKWALGTALGALVIFASLTFVLFNAFTDNLLDQEKSAMNRSLVNVEKKLSQNSTDLSTQAVAKQIGDSQSMETSRKITQDLSTSNTVIAVFDPDGKEIYSTGTIDKKFKPVKKQQVSLAGKHFARRLFGVEPVISSKTNKTIGYVYIENSLTAFYRIFQRLLIISALTLVLMVIASGLLGYCLSYFLLRPIDDIHDTLVAIRDDPTADNRVPKLYRHDELGDLALMFNEMMDRMQRYMDQQSQFVGDVSHELRTPVAIIQGHMELLNRWGKDDPKVLAESIDASLKETKRMQDLVQEMLDLSRAEQVETNFKDEKTEVGEVVHQVFNNFKMIHPDFLFIMDDDLKDRIVSPIYRDHLEQILIILSDNAVKYSTDRKEIHISLSRTLNRVEIGVQDFGEGISKEDMAKVFDRFYRVDKARSRKKGGNGLGLAIAKRLVEGYGGEMTLESSAGYGSLFKVTLPIVDEDIKTLDD</sequence>
<gene>
    <name evidence="15" type="ORF">F0161_05190</name>
</gene>
<dbReference type="GO" id="GO:0016020">
    <property type="term" value="C:membrane"/>
    <property type="evidence" value="ECO:0007669"/>
    <property type="project" value="UniProtKB-SubCell"/>
</dbReference>
<organism evidence="15 16">
    <name type="scientific">Paucilactobacillus nenjiangensis</name>
    <dbReference type="NCBI Taxonomy" id="1296540"/>
    <lineage>
        <taxon>Bacteria</taxon>
        <taxon>Bacillati</taxon>
        <taxon>Bacillota</taxon>
        <taxon>Bacilli</taxon>
        <taxon>Lactobacillales</taxon>
        <taxon>Lactobacillaceae</taxon>
        <taxon>Paucilactobacillus</taxon>
    </lineage>
</organism>
<dbReference type="SUPFAM" id="SSF47384">
    <property type="entry name" value="Homodimeric domain of signal transducing histidine kinase"/>
    <property type="match status" value="1"/>
</dbReference>
<evidence type="ECO:0000313" key="15">
    <source>
        <dbReference type="EMBL" id="QER67306.1"/>
    </source>
</evidence>
<evidence type="ECO:0000256" key="9">
    <source>
        <dbReference type="ARBA" id="ARBA00022989"/>
    </source>
</evidence>
<dbReference type="SMART" id="SM00388">
    <property type="entry name" value="HisKA"/>
    <property type="match status" value="1"/>
</dbReference>
<feature type="transmembrane region" description="Helical" evidence="12">
    <location>
        <begin position="178"/>
        <end position="205"/>
    </location>
</feature>
<keyword evidence="6" id="KW-0808">Transferase</keyword>
<evidence type="ECO:0000256" key="1">
    <source>
        <dbReference type="ARBA" id="ARBA00000085"/>
    </source>
</evidence>
<comment type="subcellular location">
    <subcellularLocation>
        <location evidence="2">Membrane</location>
        <topology evidence="2">Multi-pass membrane protein</topology>
    </subcellularLocation>
</comment>
<dbReference type="KEGG" id="lnn:F0161_05190"/>
<dbReference type="Pfam" id="PF02518">
    <property type="entry name" value="HATPase_c"/>
    <property type="match status" value="1"/>
</dbReference>
<evidence type="ECO:0000256" key="8">
    <source>
        <dbReference type="ARBA" id="ARBA00022777"/>
    </source>
</evidence>
<dbReference type="Proteomes" id="UP000325295">
    <property type="component" value="Chromosome"/>
</dbReference>
<evidence type="ECO:0000259" key="14">
    <source>
        <dbReference type="PROSITE" id="PS50885"/>
    </source>
</evidence>
<keyword evidence="9 12" id="KW-1133">Transmembrane helix</keyword>
<evidence type="ECO:0000313" key="16">
    <source>
        <dbReference type="Proteomes" id="UP000325295"/>
    </source>
</evidence>
<dbReference type="InterPro" id="IPR036097">
    <property type="entry name" value="HisK_dim/P_sf"/>
</dbReference>
<dbReference type="InterPro" id="IPR003594">
    <property type="entry name" value="HATPase_dom"/>
</dbReference>
<dbReference type="Pfam" id="PF00512">
    <property type="entry name" value="HisKA"/>
    <property type="match status" value="1"/>
</dbReference>
<dbReference type="Pfam" id="PF00672">
    <property type="entry name" value="HAMP"/>
    <property type="match status" value="1"/>
</dbReference>
<evidence type="ECO:0000256" key="2">
    <source>
        <dbReference type="ARBA" id="ARBA00004141"/>
    </source>
</evidence>
<dbReference type="EMBL" id="CP043939">
    <property type="protein sequence ID" value="QER67306.1"/>
    <property type="molecule type" value="Genomic_DNA"/>
</dbReference>
<name>A0A5P1X0F7_9LACO</name>
<dbReference type="PANTHER" id="PTHR45528">
    <property type="entry name" value="SENSOR HISTIDINE KINASE CPXA"/>
    <property type="match status" value="1"/>
</dbReference>
<feature type="domain" description="HAMP" evidence="14">
    <location>
        <begin position="202"/>
        <end position="256"/>
    </location>
</feature>
<evidence type="ECO:0000256" key="7">
    <source>
        <dbReference type="ARBA" id="ARBA00022692"/>
    </source>
</evidence>
<keyword evidence="8 15" id="KW-0418">Kinase</keyword>
<dbReference type="InterPro" id="IPR041610">
    <property type="entry name" value="ArlS_N"/>
</dbReference>
<evidence type="ECO:0000256" key="12">
    <source>
        <dbReference type="SAM" id="Phobius"/>
    </source>
</evidence>
<dbReference type="Pfam" id="PF18719">
    <property type="entry name" value="ArlS_N"/>
    <property type="match status" value="1"/>
</dbReference>
<evidence type="ECO:0000259" key="13">
    <source>
        <dbReference type="PROSITE" id="PS50109"/>
    </source>
</evidence>
<dbReference type="InterPro" id="IPR036890">
    <property type="entry name" value="HATPase_C_sf"/>
</dbReference>
<dbReference type="RefSeq" id="WP_137602668.1">
    <property type="nucleotide sequence ID" value="NZ_BJEB01000067.1"/>
</dbReference>
<comment type="catalytic activity">
    <reaction evidence="1">
        <text>ATP + protein L-histidine = ADP + protein N-phospho-L-histidine.</text>
        <dbReference type="EC" id="2.7.13.3"/>
    </reaction>
</comment>
<dbReference type="PANTHER" id="PTHR45528:SF12">
    <property type="entry name" value="SENSOR HISTIDINE KINASE ARSS"/>
    <property type="match status" value="1"/>
</dbReference>
<dbReference type="PROSITE" id="PS50885">
    <property type="entry name" value="HAMP"/>
    <property type="match status" value="1"/>
</dbReference>
<keyword evidence="11 12" id="KW-0472">Membrane</keyword>
<evidence type="ECO:0000256" key="4">
    <source>
        <dbReference type="ARBA" id="ARBA00015735"/>
    </source>
</evidence>
<evidence type="ECO:0000256" key="11">
    <source>
        <dbReference type="ARBA" id="ARBA00023136"/>
    </source>
</evidence>